<dbReference type="Gene3D" id="1.25.40.10">
    <property type="entry name" value="Tetratricopeptide repeat domain"/>
    <property type="match status" value="3"/>
</dbReference>
<dbReference type="SMART" id="SM00028">
    <property type="entry name" value="TPR"/>
    <property type="match status" value="5"/>
</dbReference>
<protein>
    <submittedName>
        <fullName evidence="1">Tetratricopeptide repeat protein</fullName>
    </submittedName>
</protein>
<name>A0A3Q9FNZ2_9BACT</name>
<proteinExistence type="predicted"/>
<dbReference type="AlphaFoldDB" id="A0A3Q9FNZ2"/>
<evidence type="ECO:0000313" key="2">
    <source>
        <dbReference type="Proteomes" id="UP000267268"/>
    </source>
</evidence>
<dbReference type="EMBL" id="CP034562">
    <property type="protein sequence ID" value="AZQ61532.1"/>
    <property type="molecule type" value="Genomic_DNA"/>
</dbReference>
<reference evidence="1 2" key="1">
    <citation type="submission" date="2018-12" db="EMBL/GenBank/DDBJ databases">
        <title>Flammeovirga pectinis sp. nov., isolated from the gut of the Korean scallop, Patinopecten yessoensis.</title>
        <authorList>
            <person name="Bae J.-W."/>
            <person name="Jeong Y.-S."/>
            <person name="Kang W."/>
        </authorList>
    </citation>
    <scope>NUCLEOTIDE SEQUENCE [LARGE SCALE GENOMIC DNA]</scope>
    <source>
        <strain evidence="1 2">L12M1</strain>
    </source>
</reference>
<dbReference type="Proteomes" id="UP000267268">
    <property type="component" value="Chromosome 1"/>
</dbReference>
<dbReference type="InterPro" id="IPR011990">
    <property type="entry name" value="TPR-like_helical_dom_sf"/>
</dbReference>
<dbReference type="SUPFAM" id="SSF48452">
    <property type="entry name" value="TPR-like"/>
    <property type="match status" value="2"/>
</dbReference>
<dbReference type="InterPro" id="IPR019734">
    <property type="entry name" value="TPR_rpt"/>
</dbReference>
<dbReference type="Pfam" id="PF13432">
    <property type="entry name" value="TPR_16"/>
    <property type="match status" value="1"/>
</dbReference>
<sequence length="439" mass="51033">MQKILLFIFMVLPLFSYSQEKNAVELFFKNAEKFRQAKEYYRAIVEYEQAIAIADTTAKVHYWKGVCNLLVKDTAKAINDWDRTLVIDKKYMPAYSAISKVYETRNDYTNYKRNIDFWLSVEQDPVKQINLCFETATYFFKEKRYNDAHVYTKAGMGLSSSNVEMLFLDAQISNNIKKHREAIATIDLILVQLPQNSPLNQLAKYNYEKGIAYYGLEEYEKAMPILEKANLGPYKSRVTKLKPDYFFAVASAFEDIYAFDQAKSLLNRAMKIDKTYIKANILMADIIVKEEHHHKGIHLFELGLEGYKGRDKTFLKAYNEFIDILLSSKKYETALAYSDYCLANFKGARDIMFYKVVALHKLGRREEAIAIGLDLLSDSNITPKEYVKCSLLMSYVYGVEDMQKCKQSLLDCRKGPYYPVGTYVLEYFDRISSDLRNDM</sequence>
<dbReference type="KEGG" id="fll:EI427_04600"/>
<gene>
    <name evidence="1" type="ORF">EI427_04600</name>
</gene>
<dbReference type="OrthoDB" id="976504at2"/>
<accession>A0A3Q9FNZ2</accession>
<dbReference type="RefSeq" id="WP_126612110.1">
    <property type="nucleotide sequence ID" value="NZ_CP034562.1"/>
</dbReference>
<keyword evidence="2" id="KW-1185">Reference proteome</keyword>
<organism evidence="1 2">
    <name type="scientific">Flammeovirga pectinis</name>
    <dbReference type="NCBI Taxonomy" id="2494373"/>
    <lineage>
        <taxon>Bacteria</taxon>
        <taxon>Pseudomonadati</taxon>
        <taxon>Bacteroidota</taxon>
        <taxon>Cytophagia</taxon>
        <taxon>Cytophagales</taxon>
        <taxon>Flammeovirgaceae</taxon>
        <taxon>Flammeovirga</taxon>
    </lineage>
</organism>
<evidence type="ECO:0000313" key="1">
    <source>
        <dbReference type="EMBL" id="AZQ61532.1"/>
    </source>
</evidence>